<protein>
    <submittedName>
        <fullName evidence="1">Uncharacterized protein</fullName>
    </submittedName>
</protein>
<evidence type="ECO:0000313" key="1">
    <source>
        <dbReference type="EMBL" id="EFN63748.1"/>
    </source>
</evidence>
<accession>E2AS48</accession>
<dbReference type="InParanoid" id="E2AS48"/>
<sequence>MGNKHDGSGERLIYHRSRAIHKNIRKIKLGSHYYCSASTAVRQQVVPDNMHKSILLKRDITNLYDSIPFASKPTGRCKLEFYINNHVRRLDHDDVCIIFAINALTSDYNYLVSGESSATPQIEESYPQLSPVGTDSRVLRSNCEASYFHIDAPYSPVPGTWRTDYTDRIVRWKRPRARKRDWESECRSLHLDAILKLHRSGPCAPDPQDITRKSASTRNISSVLPKPICPGRPMPKRRAFALLSEIAIFGNTVMVSVKQSFVNHFDARKLARDFSEMYRHRAFCLVLYRVQGNPCAGHTMEKRGRGEETEQRERGNHKRCVVLVTRMAIEQVRVHRYTGVRDIPAILLEGSSVSFCRDGNRDFMPTERKACVQLTIGCRDV</sequence>
<dbReference type="EMBL" id="GL442221">
    <property type="protein sequence ID" value="EFN63748.1"/>
    <property type="molecule type" value="Genomic_DNA"/>
</dbReference>
<keyword evidence="2" id="KW-1185">Reference proteome</keyword>
<reference evidence="1 2" key="1">
    <citation type="journal article" date="2010" name="Science">
        <title>Genomic comparison of the ants Camponotus floridanus and Harpegnathos saltator.</title>
        <authorList>
            <person name="Bonasio R."/>
            <person name="Zhang G."/>
            <person name="Ye C."/>
            <person name="Mutti N.S."/>
            <person name="Fang X."/>
            <person name="Qin N."/>
            <person name="Donahue G."/>
            <person name="Yang P."/>
            <person name="Li Q."/>
            <person name="Li C."/>
            <person name="Zhang P."/>
            <person name="Huang Z."/>
            <person name="Berger S.L."/>
            <person name="Reinberg D."/>
            <person name="Wang J."/>
            <person name="Liebig J."/>
        </authorList>
    </citation>
    <scope>NUCLEOTIDE SEQUENCE [LARGE SCALE GENOMIC DNA]</scope>
    <source>
        <strain evidence="2">C129</strain>
    </source>
</reference>
<proteinExistence type="predicted"/>
<gene>
    <name evidence="1" type="ORF">EAG_12054</name>
</gene>
<evidence type="ECO:0000313" key="2">
    <source>
        <dbReference type="Proteomes" id="UP000000311"/>
    </source>
</evidence>
<name>E2AS48_CAMFO</name>
<dbReference type="AlphaFoldDB" id="E2AS48"/>
<dbReference type="Proteomes" id="UP000000311">
    <property type="component" value="Unassembled WGS sequence"/>
</dbReference>
<organism evidence="2">
    <name type="scientific">Camponotus floridanus</name>
    <name type="common">Florida carpenter ant</name>
    <dbReference type="NCBI Taxonomy" id="104421"/>
    <lineage>
        <taxon>Eukaryota</taxon>
        <taxon>Metazoa</taxon>
        <taxon>Ecdysozoa</taxon>
        <taxon>Arthropoda</taxon>
        <taxon>Hexapoda</taxon>
        <taxon>Insecta</taxon>
        <taxon>Pterygota</taxon>
        <taxon>Neoptera</taxon>
        <taxon>Endopterygota</taxon>
        <taxon>Hymenoptera</taxon>
        <taxon>Apocrita</taxon>
        <taxon>Aculeata</taxon>
        <taxon>Formicoidea</taxon>
        <taxon>Formicidae</taxon>
        <taxon>Formicinae</taxon>
        <taxon>Camponotus</taxon>
    </lineage>
</organism>